<gene>
    <name evidence="1" type="ORF">RCL2_001176100</name>
</gene>
<name>A0A8H3LAG0_9GLOM</name>
<accession>A0A8H3LAG0</accession>
<dbReference type="OrthoDB" id="2364590at2759"/>
<evidence type="ECO:0000313" key="2">
    <source>
        <dbReference type="Proteomes" id="UP000615446"/>
    </source>
</evidence>
<comment type="caution">
    <text evidence="1">The sequence shown here is derived from an EMBL/GenBank/DDBJ whole genome shotgun (WGS) entry which is preliminary data.</text>
</comment>
<proteinExistence type="predicted"/>
<dbReference type="EMBL" id="BLAL01000083">
    <property type="protein sequence ID" value="GES84657.1"/>
    <property type="molecule type" value="Genomic_DNA"/>
</dbReference>
<organism evidence="1 2">
    <name type="scientific">Rhizophagus clarus</name>
    <dbReference type="NCBI Taxonomy" id="94130"/>
    <lineage>
        <taxon>Eukaryota</taxon>
        <taxon>Fungi</taxon>
        <taxon>Fungi incertae sedis</taxon>
        <taxon>Mucoromycota</taxon>
        <taxon>Glomeromycotina</taxon>
        <taxon>Glomeromycetes</taxon>
        <taxon>Glomerales</taxon>
        <taxon>Glomeraceae</taxon>
        <taxon>Rhizophagus</taxon>
    </lineage>
</organism>
<sequence>MANNNTLTKETLAQFYGVLLYKKKDIVAIQEKLGIGGNANQLVVPPVSELMGKTLADSYKLLLELVGDLIPIQEKLNIDGNPVLEVELRRDKASSDKPIRLFDLLLYLEEDIIAIQNELGIIGYSNQERAEEIDENVRAQLQKLEKFHGPLEDDPGVILPKYGEMGVKKIMFTGEGLPLFPKLSPQQLHEIFVKNPSSAS</sequence>
<protein>
    <submittedName>
        <fullName evidence="1">Uncharacterized protein</fullName>
    </submittedName>
</protein>
<dbReference type="Proteomes" id="UP000615446">
    <property type="component" value="Unassembled WGS sequence"/>
</dbReference>
<reference evidence="1" key="1">
    <citation type="submission" date="2019-10" db="EMBL/GenBank/DDBJ databases">
        <title>Conservation and host-specific expression of non-tandemly repeated heterogenous ribosome RNA gene in arbuscular mycorrhizal fungi.</title>
        <authorList>
            <person name="Maeda T."/>
            <person name="Kobayashi Y."/>
            <person name="Nakagawa T."/>
            <person name="Ezawa T."/>
            <person name="Yamaguchi K."/>
            <person name="Bino T."/>
            <person name="Nishimoto Y."/>
            <person name="Shigenobu S."/>
            <person name="Kawaguchi M."/>
        </authorList>
    </citation>
    <scope>NUCLEOTIDE SEQUENCE</scope>
    <source>
        <strain evidence="1">HR1</strain>
    </source>
</reference>
<dbReference type="AlphaFoldDB" id="A0A8H3LAG0"/>
<evidence type="ECO:0000313" key="1">
    <source>
        <dbReference type="EMBL" id="GES84657.1"/>
    </source>
</evidence>